<keyword evidence="2" id="KW-0238">DNA-binding</keyword>
<dbReference type="PANTHER" id="PTHR33164:SF43">
    <property type="entry name" value="HTH-TYPE TRANSCRIPTIONAL REPRESSOR YETL"/>
    <property type="match status" value="1"/>
</dbReference>
<dbReference type="PROSITE" id="PS50995">
    <property type="entry name" value="HTH_MARR_2"/>
    <property type="match status" value="1"/>
</dbReference>
<comment type="caution">
    <text evidence="5">The sequence shown here is derived from an EMBL/GenBank/DDBJ whole genome shotgun (WGS) entry which is preliminary data.</text>
</comment>
<evidence type="ECO:0000256" key="1">
    <source>
        <dbReference type="ARBA" id="ARBA00023015"/>
    </source>
</evidence>
<evidence type="ECO:0000313" key="6">
    <source>
        <dbReference type="Proteomes" id="UP000030960"/>
    </source>
</evidence>
<dbReference type="STRING" id="561184.SAMN05216376_11125"/>
<dbReference type="RefSeq" id="WP_223306343.1">
    <property type="nucleotide sequence ID" value="NZ_JSUQ01000036.1"/>
</dbReference>
<protein>
    <submittedName>
        <fullName evidence="5">Transcriptional regulator, MarR family</fullName>
    </submittedName>
</protein>
<dbReference type="InterPro" id="IPR039422">
    <property type="entry name" value="MarR/SlyA-like"/>
</dbReference>
<feature type="domain" description="HTH marR-type" evidence="4">
    <location>
        <begin position="24"/>
        <end position="157"/>
    </location>
</feature>
<keyword evidence="1" id="KW-0805">Transcription regulation</keyword>
<reference evidence="5 6" key="1">
    <citation type="submission" date="2014-10" db="EMBL/GenBank/DDBJ databases">
        <title>Genome sequence of Ponticoccus sp. strain UMTAT08 isolated from clonal culture of toxic dinoflagellate Alexandrium tamiyavanichii.</title>
        <authorList>
            <person name="Gan H.Y."/>
            <person name="Muhd D.-D."/>
            <person name="Mohd Noor M.E."/>
            <person name="Yeong Y.S."/>
            <person name="Usup G."/>
        </authorList>
    </citation>
    <scope>NUCLEOTIDE SEQUENCE [LARGE SCALE GENOMIC DNA]</scope>
    <source>
        <strain evidence="5 6">UMTAT08</strain>
    </source>
</reference>
<dbReference type="PROSITE" id="PS01117">
    <property type="entry name" value="HTH_MARR_1"/>
    <property type="match status" value="1"/>
</dbReference>
<dbReference type="InterPro" id="IPR023187">
    <property type="entry name" value="Tscrpt_reg_MarR-type_CS"/>
</dbReference>
<dbReference type="InterPro" id="IPR036390">
    <property type="entry name" value="WH_DNA-bd_sf"/>
</dbReference>
<dbReference type="PANTHER" id="PTHR33164">
    <property type="entry name" value="TRANSCRIPTIONAL REGULATOR, MARR FAMILY"/>
    <property type="match status" value="1"/>
</dbReference>
<name>A0A0B3SHA3_9RHOB</name>
<dbReference type="InterPro" id="IPR036388">
    <property type="entry name" value="WH-like_DNA-bd_sf"/>
</dbReference>
<sequence>MTGAAADRQSAAANAAPVPGTELEGFFPYRLAVAAEGFSRNLVEVYGRRFGLSREEWRLLYLLAGEGEVTSLELGRRSTLDKVQVSRASQRLEDKGLITRAIAPDDRRLRLYACTDKGRALFDEVLPQVEARSDEILRAMSTEDRAALERGLAALTEAIADRLLPSS</sequence>
<dbReference type="GO" id="GO:0006950">
    <property type="term" value="P:response to stress"/>
    <property type="evidence" value="ECO:0007669"/>
    <property type="project" value="TreeGrafter"/>
</dbReference>
<organism evidence="5 6">
    <name type="scientific">Mameliella alba</name>
    <dbReference type="NCBI Taxonomy" id="561184"/>
    <lineage>
        <taxon>Bacteria</taxon>
        <taxon>Pseudomonadati</taxon>
        <taxon>Pseudomonadota</taxon>
        <taxon>Alphaproteobacteria</taxon>
        <taxon>Rhodobacterales</taxon>
        <taxon>Roseobacteraceae</taxon>
        <taxon>Mameliella</taxon>
    </lineage>
</organism>
<dbReference type="Gene3D" id="1.10.10.10">
    <property type="entry name" value="Winged helix-like DNA-binding domain superfamily/Winged helix DNA-binding domain"/>
    <property type="match status" value="1"/>
</dbReference>
<accession>A0A0B3SHA3</accession>
<proteinExistence type="predicted"/>
<dbReference type="InterPro" id="IPR000835">
    <property type="entry name" value="HTH_MarR-typ"/>
</dbReference>
<dbReference type="GO" id="GO:0003700">
    <property type="term" value="F:DNA-binding transcription factor activity"/>
    <property type="evidence" value="ECO:0007669"/>
    <property type="project" value="InterPro"/>
</dbReference>
<evidence type="ECO:0000256" key="3">
    <source>
        <dbReference type="ARBA" id="ARBA00023163"/>
    </source>
</evidence>
<evidence type="ECO:0000259" key="4">
    <source>
        <dbReference type="PROSITE" id="PS50995"/>
    </source>
</evidence>
<dbReference type="Pfam" id="PF12802">
    <property type="entry name" value="MarR_2"/>
    <property type="match status" value="1"/>
</dbReference>
<dbReference type="EMBL" id="JSUQ01000036">
    <property type="protein sequence ID" value="KHQ49924.1"/>
    <property type="molecule type" value="Genomic_DNA"/>
</dbReference>
<evidence type="ECO:0000313" key="5">
    <source>
        <dbReference type="EMBL" id="KHQ49924.1"/>
    </source>
</evidence>
<dbReference type="Proteomes" id="UP000030960">
    <property type="component" value="Unassembled WGS sequence"/>
</dbReference>
<dbReference type="SUPFAM" id="SSF46785">
    <property type="entry name" value="Winged helix' DNA-binding domain"/>
    <property type="match status" value="1"/>
</dbReference>
<dbReference type="SMART" id="SM00347">
    <property type="entry name" value="HTH_MARR"/>
    <property type="match status" value="1"/>
</dbReference>
<dbReference type="PRINTS" id="PR00598">
    <property type="entry name" value="HTHMARR"/>
</dbReference>
<keyword evidence="3" id="KW-0804">Transcription</keyword>
<keyword evidence="6" id="KW-1185">Reference proteome</keyword>
<dbReference type="GO" id="GO:0003677">
    <property type="term" value="F:DNA binding"/>
    <property type="evidence" value="ECO:0007669"/>
    <property type="project" value="UniProtKB-KW"/>
</dbReference>
<evidence type="ECO:0000256" key="2">
    <source>
        <dbReference type="ARBA" id="ARBA00023125"/>
    </source>
</evidence>
<dbReference type="PATRIC" id="fig|1515334.3.peg.5547"/>
<dbReference type="AlphaFoldDB" id="A0A0B3SHA3"/>
<gene>
    <name evidence="5" type="ORF">OA50_05547</name>
</gene>